<feature type="region of interest" description="Disordered" evidence="2">
    <location>
        <begin position="73"/>
        <end position="92"/>
    </location>
</feature>
<keyword evidence="1" id="KW-0479">Metal-binding</keyword>
<dbReference type="AlphaFoldDB" id="A0A1B0AQK0"/>
<name>A0A1B0AQK0_9MUSC</name>
<sequence>MDSSPQMENEGAEDCTSTSIYLSCKEDSTTSSLPFPTLEDSQSDLNKMLEPVNQLPIKTGKDVDIANRCNRALSSPNTEDKENVFPEIGDGSSTSLSADKGMKYKKLTGEGLKDDGKKLEVNASPLDLINATNDNLLVKKLVVDAKVKSEPDKMKPTAVIRNAYLPTKKFAKKLPSGQKYKKKVKILDKQDVTLDPEVEVGHLVEKMSQISVRLQRKTATTGSFKKINKKSPIPSKAGEKRRVSFSQHMSIVMKTTLNTVARKSARKRVLGAATQQQQRIIIRSTKSGEVKQFAKNVGTTRKNMLPRAANATDKAPAAQIFPSKKPKLSKLESLKHSKVGDMSDSKTAPANTKPEGKFVCKTCNQRFRVKSLLAAHKRLHELDTNPPKCIKRFGSENKCEYCDKKFALLGTLTMHLLRYCEKIPLLEKRKLHVFLSKQHSDASSSNATPSASCTFNIGHRTFRSPIRPTPDKKNVIKKMKIKKM</sequence>
<dbReference type="EnsemblMetazoa" id="GPPI004949-RA">
    <property type="protein sequence ID" value="GPPI004949-PA"/>
    <property type="gene ID" value="GPPI004949"/>
</dbReference>
<dbReference type="InterPro" id="IPR013087">
    <property type="entry name" value="Znf_C2H2_type"/>
</dbReference>
<protein>
    <recommendedName>
        <fullName evidence="3">C2H2-type domain-containing protein</fullName>
    </recommendedName>
</protein>
<reference evidence="5" key="1">
    <citation type="submission" date="2015-01" db="EMBL/GenBank/DDBJ databases">
        <authorList>
            <person name="Aksoy S."/>
            <person name="Warren W."/>
            <person name="Wilson R.K."/>
        </authorList>
    </citation>
    <scope>NUCLEOTIDE SEQUENCE [LARGE SCALE GENOMIC DNA]</scope>
    <source>
        <strain evidence="5">IAEA</strain>
    </source>
</reference>
<dbReference type="PROSITE" id="PS50157">
    <property type="entry name" value="ZINC_FINGER_C2H2_2"/>
    <property type="match status" value="1"/>
</dbReference>
<evidence type="ECO:0000313" key="5">
    <source>
        <dbReference type="Proteomes" id="UP000092460"/>
    </source>
</evidence>
<dbReference type="PROSITE" id="PS00028">
    <property type="entry name" value="ZINC_FINGER_C2H2_1"/>
    <property type="match status" value="1"/>
</dbReference>
<dbReference type="InterPro" id="IPR036236">
    <property type="entry name" value="Znf_C2H2_sf"/>
</dbReference>
<evidence type="ECO:0000256" key="1">
    <source>
        <dbReference type="PROSITE-ProRule" id="PRU00042"/>
    </source>
</evidence>
<keyword evidence="1" id="KW-0862">Zinc</keyword>
<dbReference type="EMBL" id="JXJN01001916">
    <property type="status" value="NOT_ANNOTATED_CDS"/>
    <property type="molecule type" value="Genomic_DNA"/>
</dbReference>
<dbReference type="VEuPathDB" id="VectorBase:GPPI004949"/>
<keyword evidence="5" id="KW-1185">Reference proteome</keyword>
<proteinExistence type="predicted"/>
<evidence type="ECO:0000256" key="2">
    <source>
        <dbReference type="SAM" id="MobiDB-lite"/>
    </source>
</evidence>
<dbReference type="SUPFAM" id="SSF57667">
    <property type="entry name" value="beta-beta-alpha zinc fingers"/>
    <property type="match status" value="1"/>
</dbReference>
<dbReference type="GO" id="GO:0008270">
    <property type="term" value="F:zinc ion binding"/>
    <property type="evidence" value="ECO:0007669"/>
    <property type="project" value="UniProtKB-KW"/>
</dbReference>
<organism evidence="4 5">
    <name type="scientific">Glossina palpalis gambiensis</name>
    <dbReference type="NCBI Taxonomy" id="67801"/>
    <lineage>
        <taxon>Eukaryota</taxon>
        <taxon>Metazoa</taxon>
        <taxon>Ecdysozoa</taxon>
        <taxon>Arthropoda</taxon>
        <taxon>Hexapoda</taxon>
        <taxon>Insecta</taxon>
        <taxon>Pterygota</taxon>
        <taxon>Neoptera</taxon>
        <taxon>Endopterygota</taxon>
        <taxon>Diptera</taxon>
        <taxon>Brachycera</taxon>
        <taxon>Muscomorpha</taxon>
        <taxon>Hippoboscoidea</taxon>
        <taxon>Glossinidae</taxon>
        <taxon>Glossina</taxon>
    </lineage>
</organism>
<dbReference type="Gene3D" id="3.30.160.60">
    <property type="entry name" value="Classic Zinc Finger"/>
    <property type="match status" value="1"/>
</dbReference>
<dbReference type="Pfam" id="PF00096">
    <property type="entry name" value="zf-C2H2"/>
    <property type="match status" value="1"/>
</dbReference>
<feature type="domain" description="C2H2-type" evidence="3">
    <location>
        <begin position="358"/>
        <end position="385"/>
    </location>
</feature>
<accession>A0A1B0AQK0</accession>
<dbReference type="SMART" id="SM00355">
    <property type="entry name" value="ZnF_C2H2"/>
    <property type="match status" value="2"/>
</dbReference>
<keyword evidence="1" id="KW-0863">Zinc-finger</keyword>
<reference evidence="4" key="2">
    <citation type="submission" date="2020-05" db="UniProtKB">
        <authorList>
            <consortium name="EnsemblMetazoa"/>
        </authorList>
    </citation>
    <scope>IDENTIFICATION</scope>
    <source>
        <strain evidence="4">IAEA</strain>
    </source>
</reference>
<dbReference type="Proteomes" id="UP000092460">
    <property type="component" value="Unassembled WGS sequence"/>
</dbReference>
<evidence type="ECO:0000313" key="4">
    <source>
        <dbReference type="EnsemblMetazoa" id="GPPI004949-PA"/>
    </source>
</evidence>
<evidence type="ECO:0000259" key="3">
    <source>
        <dbReference type="PROSITE" id="PS50157"/>
    </source>
</evidence>